<evidence type="ECO:0000256" key="5">
    <source>
        <dbReference type="ARBA" id="ARBA00022729"/>
    </source>
</evidence>
<dbReference type="PANTHER" id="PTHR30532:SF24">
    <property type="entry name" value="FERRIC ENTEROBACTIN-BINDING PERIPLASMIC PROTEIN FEPB"/>
    <property type="match status" value="1"/>
</dbReference>
<organism evidence="8 9">
    <name type="scientific">Paracoccus litorisediminis</name>
    <dbReference type="NCBI Taxonomy" id="2006130"/>
    <lineage>
        <taxon>Bacteria</taxon>
        <taxon>Pseudomonadati</taxon>
        <taxon>Pseudomonadota</taxon>
        <taxon>Alphaproteobacteria</taxon>
        <taxon>Rhodobacterales</taxon>
        <taxon>Paracoccaceae</taxon>
        <taxon>Paracoccus</taxon>
    </lineage>
</organism>
<comment type="caution">
    <text evidence="8">The sequence shown here is derived from an EMBL/GenBank/DDBJ whole genome shotgun (WGS) entry which is preliminary data.</text>
</comment>
<keyword evidence="4" id="KW-0410">Iron transport</keyword>
<proteinExistence type="inferred from homology"/>
<dbReference type="Gene3D" id="3.40.50.1980">
    <property type="entry name" value="Nitrogenase molybdenum iron protein domain"/>
    <property type="match status" value="2"/>
</dbReference>
<keyword evidence="9" id="KW-1185">Reference proteome</keyword>
<feature type="signal peptide" evidence="6">
    <location>
        <begin position="1"/>
        <end position="24"/>
    </location>
</feature>
<evidence type="ECO:0000256" key="4">
    <source>
        <dbReference type="ARBA" id="ARBA00022496"/>
    </source>
</evidence>
<dbReference type="AlphaFoldDB" id="A0A844HMX0"/>
<dbReference type="PROSITE" id="PS50983">
    <property type="entry name" value="FE_B12_PBP"/>
    <property type="match status" value="1"/>
</dbReference>
<evidence type="ECO:0000313" key="8">
    <source>
        <dbReference type="EMBL" id="MTH61260.1"/>
    </source>
</evidence>
<comment type="similarity">
    <text evidence="2">Belongs to the bacterial solute-binding protein 8 family.</text>
</comment>
<dbReference type="GO" id="GO:1901678">
    <property type="term" value="P:iron coordination entity transport"/>
    <property type="evidence" value="ECO:0007669"/>
    <property type="project" value="UniProtKB-ARBA"/>
</dbReference>
<comment type="subcellular location">
    <subcellularLocation>
        <location evidence="1">Cell envelope</location>
    </subcellularLocation>
</comment>
<dbReference type="InterPro" id="IPR002491">
    <property type="entry name" value="ABC_transptr_periplasmic_BD"/>
</dbReference>
<dbReference type="PANTHER" id="PTHR30532">
    <property type="entry name" value="IRON III DICITRATE-BINDING PERIPLASMIC PROTEIN"/>
    <property type="match status" value="1"/>
</dbReference>
<evidence type="ECO:0000256" key="3">
    <source>
        <dbReference type="ARBA" id="ARBA00022448"/>
    </source>
</evidence>
<keyword evidence="4" id="KW-0408">Iron</keyword>
<sequence>MEMTMPRALAILASLAALALPAAAEEITLRHGFGETTIDPDKVQRIVSVGYHEQDFLYALGLAPVGVHDWFGDHPYATGPWAEDERKAVGAEPEVQKGFEIDVEWVWEMQPDLILATFAPMDAALYAQLSQIAPVLGPPAEYPLWGGPWDAELRLIAQATGRETEAEAVIDRISAKVDAAVTAHPQFRGLSGTAAYFQNGQIVGYRSMDGANRLLASFGIKSPPVFDEMVGGSDRFQISPERFDLFDLDVLFWLVEAPSRAAIEALPSWQNTRAAREGRAIWASPQMMGAMSFQSPLSIEWALEPLTRMLAAASDGDPATSTEQTP</sequence>
<evidence type="ECO:0000313" key="9">
    <source>
        <dbReference type="Proteomes" id="UP000449846"/>
    </source>
</evidence>
<keyword evidence="5 6" id="KW-0732">Signal</keyword>
<dbReference type="Proteomes" id="UP000449846">
    <property type="component" value="Unassembled WGS sequence"/>
</dbReference>
<dbReference type="SUPFAM" id="SSF53807">
    <property type="entry name" value="Helical backbone' metal receptor"/>
    <property type="match status" value="1"/>
</dbReference>
<feature type="domain" description="Fe/B12 periplasmic-binding" evidence="7">
    <location>
        <begin position="45"/>
        <end position="314"/>
    </location>
</feature>
<dbReference type="GO" id="GO:0030288">
    <property type="term" value="C:outer membrane-bounded periplasmic space"/>
    <property type="evidence" value="ECO:0007669"/>
    <property type="project" value="TreeGrafter"/>
</dbReference>
<dbReference type="Pfam" id="PF01497">
    <property type="entry name" value="Peripla_BP_2"/>
    <property type="match status" value="1"/>
</dbReference>
<feature type="chain" id="PRO_5032946206" evidence="6">
    <location>
        <begin position="25"/>
        <end position="326"/>
    </location>
</feature>
<evidence type="ECO:0000256" key="1">
    <source>
        <dbReference type="ARBA" id="ARBA00004196"/>
    </source>
</evidence>
<name>A0A844HMX0_9RHOB</name>
<gene>
    <name evidence="8" type="ORF">GL300_18780</name>
</gene>
<evidence type="ECO:0000256" key="2">
    <source>
        <dbReference type="ARBA" id="ARBA00008814"/>
    </source>
</evidence>
<reference evidence="8 9" key="1">
    <citation type="submission" date="2019-11" db="EMBL/GenBank/DDBJ databases">
        <authorList>
            <person name="Dong K."/>
        </authorList>
    </citation>
    <scope>NUCLEOTIDE SEQUENCE [LARGE SCALE GENOMIC DNA]</scope>
    <source>
        <strain evidence="8 9">NBRC 112902</strain>
    </source>
</reference>
<dbReference type="InterPro" id="IPR051313">
    <property type="entry name" value="Bact_iron-sidero_bind"/>
</dbReference>
<dbReference type="EMBL" id="WMIG01000014">
    <property type="protein sequence ID" value="MTH61260.1"/>
    <property type="molecule type" value="Genomic_DNA"/>
</dbReference>
<evidence type="ECO:0000259" key="7">
    <source>
        <dbReference type="PROSITE" id="PS50983"/>
    </source>
</evidence>
<dbReference type="OrthoDB" id="1846031at2"/>
<protein>
    <submittedName>
        <fullName evidence="8">ABC transporter substrate-binding protein</fullName>
    </submittedName>
</protein>
<keyword evidence="4" id="KW-0406">Ion transport</keyword>
<accession>A0A844HMX0</accession>
<evidence type="ECO:0000256" key="6">
    <source>
        <dbReference type="SAM" id="SignalP"/>
    </source>
</evidence>
<keyword evidence="3" id="KW-0813">Transport</keyword>